<dbReference type="Proteomes" id="UP000708148">
    <property type="component" value="Unassembled WGS sequence"/>
</dbReference>
<gene>
    <name evidence="2" type="ORF">OSTQU699_LOCUS10212</name>
</gene>
<dbReference type="PANTHER" id="PTHR43991:SF12">
    <property type="entry name" value="WD REPEAT PROTEIN (AFU_ORTHOLOGUE AFUA_8G05640)"/>
    <property type="match status" value="1"/>
</dbReference>
<accession>A0A8S1JBF1</accession>
<dbReference type="EMBL" id="CAJHUC010002964">
    <property type="protein sequence ID" value="CAD7704857.1"/>
    <property type="molecule type" value="Genomic_DNA"/>
</dbReference>
<proteinExistence type="predicted"/>
<protein>
    <submittedName>
        <fullName evidence="2">Uncharacterized protein</fullName>
    </submittedName>
</protein>
<evidence type="ECO:0000313" key="2">
    <source>
        <dbReference type="EMBL" id="CAD7704857.1"/>
    </source>
</evidence>
<dbReference type="InterPro" id="IPR015943">
    <property type="entry name" value="WD40/YVTN_repeat-like_dom_sf"/>
</dbReference>
<dbReference type="Gene3D" id="2.130.10.10">
    <property type="entry name" value="YVTN repeat-like/Quinoprotein amine dehydrogenase"/>
    <property type="match status" value="1"/>
</dbReference>
<dbReference type="PANTHER" id="PTHR43991">
    <property type="entry name" value="WD REPEAT PROTEIN (AFU_ORTHOLOGUE AFUA_8G05640)-RELATED"/>
    <property type="match status" value="1"/>
</dbReference>
<evidence type="ECO:0000256" key="1">
    <source>
        <dbReference type="SAM" id="MobiDB-lite"/>
    </source>
</evidence>
<feature type="compositionally biased region" description="Low complexity" evidence="1">
    <location>
        <begin position="20"/>
        <end position="36"/>
    </location>
</feature>
<keyword evidence="3" id="KW-1185">Reference proteome</keyword>
<comment type="caution">
    <text evidence="2">The sequence shown here is derived from an EMBL/GenBank/DDBJ whole genome shotgun (WGS) entry which is preliminary data.</text>
</comment>
<feature type="region of interest" description="Disordered" evidence="1">
    <location>
        <begin position="1"/>
        <end position="126"/>
    </location>
</feature>
<dbReference type="SUPFAM" id="SSF50978">
    <property type="entry name" value="WD40 repeat-like"/>
    <property type="match status" value="1"/>
</dbReference>
<sequence length="688" mass="73684">MGRGGACPSDPPPPSGLACDSSTSADPAPSSSAEGPMADEADGGGMGGGHAGDALRSMRLTDVPCEIEESETSSQEGGPSGDGEERATGGPGLVAHCTSLEGAGSSSNDSPRGGSAADGDPSSAVECSGSLAAQDALQPWALNLEEMNDESDEDDQEGEEDLEPLECLECLEEDVCSDWDSSTDDGLPEDGQPSCSGPGYLQLDWQTYSATSTPNHKQVADALCCNGGRCGRSGTDEVVMFTADVLKVQRVPKEGGQELETLSEVQLDTHPYSVDRTPDGKSIAVGGHRGVITFFEVDDDQEAGTSASRSTVLDQKVNNRGHRLRHRGVFFVAADTMVNSVRFGTVAGKQRLVATTQHGYILLFEMEGSGTTPFVCTSLFEPGDARASDGTKCQVVGLATESGAIRHIQMGTAAIGPFQCAVNFAVPSPDGQLLALCLDIKELYLLAEKDGYALHQKSTLSFAQVTGKGHRTRQIQEAGSQYCAFSPSSKYLAATSDLTFSALVWDVASRDLLFHINTNQPSLAISFAASRDELLMFTESRKRLHVMDIRYPKAPHQVVTAPSANSRLCFNLRVEARTTITGLSVTDDDSVYFSTVDRLYKFRLLPSAWSRSTHRYFPAGFKAVVRLMLMAASKDPTCCLWMLPPGTLERVVSMAALPIVQWTDPKQCTRRRGPNRGRRCGLLREQLH</sequence>
<dbReference type="AlphaFoldDB" id="A0A8S1JBF1"/>
<dbReference type="InterPro" id="IPR036322">
    <property type="entry name" value="WD40_repeat_dom_sf"/>
</dbReference>
<organism evidence="2 3">
    <name type="scientific">Ostreobium quekettii</name>
    <dbReference type="NCBI Taxonomy" id="121088"/>
    <lineage>
        <taxon>Eukaryota</taxon>
        <taxon>Viridiplantae</taxon>
        <taxon>Chlorophyta</taxon>
        <taxon>core chlorophytes</taxon>
        <taxon>Ulvophyceae</taxon>
        <taxon>TCBD clade</taxon>
        <taxon>Bryopsidales</taxon>
        <taxon>Ostreobineae</taxon>
        <taxon>Ostreobiaceae</taxon>
        <taxon>Ostreobium</taxon>
    </lineage>
</organism>
<evidence type="ECO:0000313" key="3">
    <source>
        <dbReference type="Proteomes" id="UP000708148"/>
    </source>
</evidence>
<reference evidence="2" key="1">
    <citation type="submission" date="2020-12" db="EMBL/GenBank/DDBJ databases">
        <authorList>
            <person name="Iha C."/>
        </authorList>
    </citation>
    <scope>NUCLEOTIDE SEQUENCE</scope>
</reference>
<dbReference type="OrthoDB" id="545814at2759"/>
<name>A0A8S1JBF1_9CHLO</name>